<evidence type="ECO:0000256" key="5">
    <source>
        <dbReference type="ARBA" id="ARBA00022692"/>
    </source>
</evidence>
<sequence length="128" mass="14381">MIVPFLIGFIYQESSYIPFLFTFFLSFSIGAAGWKATSQSDKTLQARDGFIVVVLFWVIFSAISTMPFYIDSRLEMSFTDALFEGISGITTTGASVLDNIDNLPKSILYYRRAGLSFVKCVNQRKAQI</sequence>
<dbReference type="Pfam" id="PF02386">
    <property type="entry name" value="TrkH"/>
    <property type="match status" value="1"/>
</dbReference>
<evidence type="ECO:0000256" key="8">
    <source>
        <dbReference type="ARBA" id="ARBA00023136"/>
    </source>
</evidence>
<reference evidence="10 11" key="1">
    <citation type="submission" date="2019-03" db="EMBL/GenBank/DDBJ databases">
        <title>Freshwater and sediment microbial communities from various areas in North America, analyzing microbe dynamics in response to fracking.</title>
        <authorList>
            <person name="Lamendella R."/>
        </authorList>
    </citation>
    <scope>NUCLEOTIDE SEQUENCE [LARGE SCALE GENOMIC DNA]</scope>
    <source>
        <strain evidence="10 11">74A</strain>
    </source>
</reference>
<feature type="transmembrane region" description="Helical" evidence="9">
    <location>
        <begin position="16"/>
        <end position="37"/>
    </location>
</feature>
<evidence type="ECO:0000313" key="10">
    <source>
        <dbReference type="EMBL" id="TCN75124.1"/>
    </source>
</evidence>
<dbReference type="GO" id="GO:0008324">
    <property type="term" value="F:monoatomic cation transmembrane transporter activity"/>
    <property type="evidence" value="ECO:0007669"/>
    <property type="project" value="InterPro"/>
</dbReference>
<evidence type="ECO:0000256" key="3">
    <source>
        <dbReference type="ARBA" id="ARBA00022448"/>
    </source>
</evidence>
<comment type="caution">
    <text evidence="10">The sequence shown here is derived from an EMBL/GenBank/DDBJ whole genome shotgun (WGS) entry which is preliminary data.</text>
</comment>
<keyword evidence="8 9" id="KW-0472">Membrane</keyword>
<comment type="subcellular location">
    <subcellularLocation>
        <location evidence="1">Cell membrane</location>
        <topology evidence="1">Multi-pass membrane protein</topology>
    </subcellularLocation>
</comment>
<evidence type="ECO:0000256" key="7">
    <source>
        <dbReference type="ARBA" id="ARBA00023065"/>
    </source>
</evidence>
<gene>
    <name evidence="10" type="ORF">EDC91_1891</name>
</gene>
<evidence type="ECO:0000256" key="4">
    <source>
        <dbReference type="ARBA" id="ARBA00022475"/>
    </source>
</evidence>
<dbReference type="GO" id="GO:0005886">
    <property type="term" value="C:plasma membrane"/>
    <property type="evidence" value="ECO:0007669"/>
    <property type="project" value="UniProtKB-SubCell"/>
</dbReference>
<evidence type="ECO:0000256" key="2">
    <source>
        <dbReference type="ARBA" id="ARBA00009137"/>
    </source>
</evidence>
<evidence type="ECO:0000256" key="6">
    <source>
        <dbReference type="ARBA" id="ARBA00022989"/>
    </source>
</evidence>
<dbReference type="InterPro" id="IPR003445">
    <property type="entry name" value="Cat_transpt"/>
</dbReference>
<evidence type="ECO:0000313" key="11">
    <source>
        <dbReference type="Proteomes" id="UP000294832"/>
    </source>
</evidence>
<keyword evidence="11" id="KW-1185">Reference proteome</keyword>
<keyword evidence="3" id="KW-0813">Transport</keyword>
<comment type="similarity">
    <text evidence="2">Belongs to the TrkH potassium transport family.</text>
</comment>
<dbReference type="PANTHER" id="PTHR32024:SF2">
    <property type="entry name" value="TRK SYSTEM POTASSIUM UPTAKE PROTEIN TRKG-RELATED"/>
    <property type="match status" value="1"/>
</dbReference>
<proteinExistence type="inferred from homology"/>
<dbReference type="Proteomes" id="UP000294832">
    <property type="component" value="Unassembled WGS sequence"/>
</dbReference>
<feature type="transmembrane region" description="Helical" evidence="9">
    <location>
        <begin position="49"/>
        <end position="70"/>
    </location>
</feature>
<keyword evidence="4" id="KW-1003">Cell membrane</keyword>
<dbReference type="PANTHER" id="PTHR32024">
    <property type="entry name" value="TRK SYSTEM POTASSIUM UPTAKE PROTEIN TRKG-RELATED"/>
    <property type="match status" value="1"/>
</dbReference>
<name>A0A4R2F0V7_9GAMM</name>
<accession>A0A4R2F0V7</accession>
<dbReference type="GO" id="GO:0030001">
    <property type="term" value="P:metal ion transport"/>
    <property type="evidence" value="ECO:0007669"/>
    <property type="project" value="UniProtKB-ARBA"/>
</dbReference>
<evidence type="ECO:0000256" key="9">
    <source>
        <dbReference type="SAM" id="Phobius"/>
    </source>
</evidence>
<organism evidence="10 11">
    <name type="scientific">Shewanella fodinae</name>
    <dbReference type="NCBI Taxonomy" id="552357"/>
    <lineage>
        <taxon>Bacteria</taxon>
        <taxon>Pseudomonadati</taxon>
        <taxon>Pseudomonadota</taxon>
        <taxon>Gammaproteobacteria</taxon>
        <taxon>Alteromonadales</taxon>
        <taxon>Shewanellaceae</taxon>
        <taxon>Shewanella</taxon>
    </lineage>
</organism>
<dbReference type="RefSeq" id="WP_165900195.1">
    <property type="nucleotide sequence ID" value="NZ_SLWF01000089.1"/>
</dbReference>
<keyword evidence="7" id="KW-0406">Ion transport</keyword>
<dbReference type="EMBL" id="SLWF01000089">
    <property type="protein sequence ID" value="TCN75124.1"/>
    <property type="molecule type" value="Genomic_DNA"/>
</dbReference>
<dbReference type="AlphaFoldDB" id="A0A4R2F0V7"/>
<evidence type="ECO:0000256" key="1">
    <source>
        <dbReference type="ARBA" id="ARBA00004651"/>
    </source>
</evidence>
<keyword evidence="6 9" id="KW-1133">Transmembrane helix</keyword>
<keyword evidence="5 9" id="KW-0812">Transmembrane</keyword>
<protein>
    <submittedName>
        <fullName evidence="10">Cation transport protein</fullName>
    </submittedName>
</protein>